<comment type="caution">
    <text evidence="1">The sequence shown here is derived from an EMBL/GenBank/DDBJ whole genome shotgun (WGS) entry which is preliminary data.</text>
</comment>
<proteinExistence type="predicted"/>
<evidence type="ECO:0000313" key="1">
    <source>
        <dbReference type="EMBL" id="KAI8005990.1"/>
    </source>
</evidence>
<sequence>MSLSVCDDGAYKMVLFENTQQSRLLSSCSLSLSPSRVSPSSLSLSHNDGADHPSPPILSHPRSSLTVARTSLSILLPYRRCCLPLSLSQTTLTVARPSPPLLPRRRSSLTADFEGNG</sequence>
<reference evidence="1 2" key="1">
    <citation type="journal article" date="2022" name="Plant J.">
        <title>Chromosome-level genome of Camellia lanceoleosa provides a valuable resource for understanding genome evolution and self-incompatibility.</title>
        <authorList>
            <person name="Gong W."/>
            <person name="Xiao S."/>
            <person name="Wang L."/>
            <person name="Liao Z."/>
            <person name="Chang Y."/>
            <person name="Mo W."/>
            <person name="Hu G."/>
            <person name="Li W."/>
            <person name="Zhao G."/>
            <person name="Zhu H."/>
            <person name="Hu X."/>
            <person name="Ji K."/>
            <person name="Xiang X."/>
            <person name="Song Q."/>
            <person name="Yuan D."/>
            <person name="Jin S."/>
            <person name="Zhang L."/>
        </authorList>
    </citation>
    <scope>NUCLEOTIDE SEQUENCE [LARGE SCALE GENOMIC DNA]</scope>
    <source>
        <strain evidence="1">SQ_2022a</strain>
    </source>
</reference>
<evidence type="ECO:0000313" key="2">
    <source>
        <dbReference type="Proteomes" id="UP001060215"/>
    </source>
</evidence>
<name>A0ACC0GYT6_9ERIC</name>
<accession>A0ACC0GYT6</accession>
<dbReference type="Proteomes" id="UP001060215">
    <property type="component" value="Chromosome 7"/>
</dbReference>
<gene>
    <name evidence="1" type="ORF">LOK49_LG07G02845</name>
</gene>
<keyword evidence="2" id="KW-1185">Reference proteome</keyword>
<dbReference type="EMBL" id="CM045764">
    <property type="protein sequence ID" value="KAI8005990.1"/>
    <property type="molecule type" value="Genomic_DNA"/>
</dbReference>
<protein>
    <submittedName>
        <fullName evidence="1">Uncharacterized protein</fullName>
    </submittedName>
</protein>
<organism evidence="1 2">
    <name type="scientific">Camellia lanceoleosa</name>
    <dbReference type="NCBI Taxonomy" id="1840588"/>
    <lineage>
        <taxon>Eukaryota</taxon>
        <taxon>Viridiplantae</taxon>
        <taxon>Streptophyta</taxon>
        <taxon>Embryophyta</taxon>
        <taxon>Tracheophyta</taxon>
        <taxon>Spermatophyta</taxon>
        <taxon>Magnoliopsida</taxon>
        <taxon>eudicotyledons</taxon>
        <taxon>Gunneridae</taxon>
        <taxon>Pentapetalae</taxon>
        <taxon>asterids</taxon>
        <taxon>Ericales</taxon>
        <taxon>Theaceae</taxon>
        <taxon>Camellia</taxon>
    </lineage>
</organism>